<accession>A0AAV4LJ59</accession>
<evidence type="ECO:0000313" key="3">
    <source>
        <dbReference type="EMBL" id="GIM47825.1"/>
    </source>
</evidence>
<sequence>MLRLVLICGFVGFSLTFILSLVFTGNSWGTSVFRGIVGFLVLFVSGMVVNFLLNTAVKRDGSERGTQIDLTLPPEKPQPNQGFHRSDDTFIPMTFTKLPTNHSDSDDEQARKIAEALRQLKD</sequence>
<proteinExistence type="predicted"/>
<organism evidence="3 4">
    <name type="scientific">Collibacillus ludicampi</name>
    <dbReference type="NCBI Taxonomy" id="2771369"/>
    <lineage>
        <taxon>Bacteria</taxon>
        <taxon>Bacillati</taxon>
        <taxon>Bacillota</taxon>
        <taxon>Bacilli</taxon>
        <taxon>Bacillales</taxon>
        <taxon>Alicyclobacillaceae</taxon>
        <taxon>Collibacillus</taxon>
    </lineage>
</organism>
<keyword evidence="4" id="KW-1185">Reference proteome</keyword>
<comment type="caution">
    <text evidence="3">The sequence shown here is derived from an EMBL/GenBank/DDBJ whole genome shotgun (WGS) entry which is preliminary data.</text>
</comment>
<dbReference type="EMBL" id="BOQE01000001">
    <property type="protein sequence ID" value="GIM47825.1"/>
    <property type="molecule type" value="Genomic_DNA"/>
</dbReference>
<evidence type="ECO:0000256" key="1">
    <source>
        <dbReference type="SAM" id="MobiDB-lite"/>
    </source>
</evidence>
<dbReference type="AlphaFoldDB" id="A0AAV4LJ59"/>
<evidence type="ECO:0000313" key="4">
    <source>
        <dbReference type="Proteomes" id="UP001057291"/>
    </source>
</evidence>
<dbReference type="Proteomes" id="UP001057291">
    <property type="component" value="Unassembled WGS sequence"/>
</dbReference>
<feature type="region of interest" description="Disordered" evidence="1">
    <location>
        <begin position="64"/>
        <end position="86"/>
    </location>
</feature>
<keyword evidence="2" id="KW-1133">Transmembrane helix</keyword>
<keyword evidence="2" id="KW-0812">Transmembrane</keyword>
<evidence type="ECO:0000256" key="2">
    <source>
        <dbReference type="SAM" id="Phobius"/>
    </source>
</evidence>
<reference evidence="3" key="1">
    <citation type="journal article" date="2023" name="Int. J. Syst. Evol. Microbiol.">
        <title>Collibacillus ludicampi gen. nov., sp. nov., a new soil bacterium of the family Alicyclobacillaceae.</title>
        <authorList>
            <person name="Jojima T."/>
            <person name="Ioku Y."/>
            <person name="Fukuta Y."/>
            <person name="Shirasaka N."/>
            <person name="Matsumura Y."/>
            <person name="Mori M."/>
        </authorList>
    </citation>
    <scope>NUCLEOTIDE SEQUENCE</scope>
    <source>
        <strain evidence="3">TP075</strain>
    </source>
</reference>
<dbReference type="RefSeq" id="WP_282200759.1">
    <property type="nucleotide sequence ID" value="NZ_BOQE01000001.1"/>
</dbReference>
<name>A0AAV4LJ59_9BACL</name>
<gene>
    <name evidence="3" type="ORF">DNHGIG_33740</name>
</gene>
<feature type="transmembrane region" description="Helical" evidence="2">
    <location>
        <begin position="36"/>
        <end position="57"/>
    </location>
</feature>
<keyword evidence="2" id="KW-0472">Membrane</keyword>
<protein>
    <submittedName>
        <fullName evidence="3">Uncharacterized protein</fullName>
    </submittedName>
</protein>